<sequence length="208" mass="22824">MTQPNKEPLPGVPFPNVKFEMMPGAQELLDKCRTADTRVILISNRGHADLEDEVNHLGMMHYFDAVSGTPIIMRPKPGVQQQEMPETLQKRLTAALRGDNDEALRQVLDEASTFAHPDTTVVDRGDKKPGATRLLRSLEHLAVPPDVPVTSYGDQASDVKQLQTLADQGRHVDGVIVNPQRSDVGQKIDVAGIPTRVLSSMEPGPLLR</sequence>
<dbReference type="EMBL" id="LN899819">
    <property type="protein sequence ID" value="CUV12061.1"/>
    <property type="molecule type" value="Genomic_DNA"/>
</dbReference>
<evidence type="ECO:0000313" key="1">
    <source>
        <dbReference type="EMBL" id="CUV12061.1"/>
    </source>
</evidence>
<reference evidence="1" key="1">
    <citation type="submission" date="2015-10" db="EMBL/GenBank/DDBJ databases">
        <authorList>
            <person name="Gilbert D.G."/>
        </authorList>
    </citation>
    <scope>NUCLEOTIDE SEQUENCE</scope>
    <source>
        <strain evidence="1">Phyl III-seqv23</strain>
    </source>
</reference>
<dbReference type="AlphaFoldDB" id="A0A0S4TR92"/>
<dbReference type="CDD" id="cd01427">
    <property type="entry name" value="HAD_like"/>
    <property type="match status" value="1"/>
</dbReference>
<name>A0A0S4TR92_RALSL</name>
<dbReference type="InterPro" id="IPR036412">
    <property type="entry name" value="HAD-like_sf"/>
</dbReference>
<protein>
    <submittedName>
        <fullName evidence="1">Type III effector protein</fullName>
    </submittedName>
</protein>
<accession>A0A0S4TR92</accession>
<gene>
    <name evidence="1" type="ORF">RUN39_v1_310003</name>
</gene>
<dbReference type="Gene3D" id="3.40.50.1000">
    <property type="entry name" value="HAD superfamily/HAD-like"/>
    <property type="match status" value="1"/>
</dbReference>
<dbReference type="SUPFAM" id="SSF56784">
    <property type="entry name" value="HAD-like"/>
    <property type="match status" value="1"/>
</dbReference>
<proteinExistence type="predicted"/>
<dbReference type="InterPro" id="IPR023214">
    <property type="entry name" value="HAD_sf"/>
</dbReference>
<organism evidence="1">
    <name type="scientific">Ralstonia solanacearum</name>
    <name type="common">Pseudomonas solanacearum</name>
    <dbReference type="NCBI Taxonomy" id="305"/>
    <lineage>
        <taxon>Bacteria</taxon>
        <taxon>Pseudomonadati</taxon>
        <taxon>Pseudomonadota</taxon>
        <taxon>Betaproteobacteria</taxon>
        <taxon>Burkholderiales</taxon>
        <taxon>Burkholderiaceae</taxon>
        <taxon>Ralstonia</taxon>
        <taxon>Ralstonia solanacearum species complex</taxon>
    </lineage>
</organism>